<dbReference type="Gene3D" id="1.10.10.10">
    <property type="entry name" value="Winged helix-like DNA-binding domain superfamily/Winged helix DNA-binding domain"/>
    <property type="match status" value="1"/>
</dbReference>
<evidence type="ECO:0000256" key="1">
    <source>
        <dbReference type="ARBA" id="ARBA00023125"/>
    </source>
</evidence>
<organism evidence="3 4">
    <name type="scientific">Listeria floridensis FSL S10-1187</name>
    <dbReference type="NCBI Taxonomy" id="1265817"/>
    <lineage>
        <taxon>Bacteria</taxon>
        <taxon>Bacillati</taxon>
        <taxon>Bacillota</taxon>
        <taxon>Bacilli</taxon>
        <taxon>Bacillales</taxon>
        <taxon>Listeriaceae</taxon>
        <taxon>Listeria</taxon>
    </lineage>
</organism>
<feature type="domain" description="HTH marR-type" evidence="2">
    <location>
        <begin position="2"/>
        <end position="144"/>
    </location>
</feature>
<dbReference type="Pfam" id="PF01047">
    <property type="entry name" value="MarR"/>
    <property type="match status" value="1"/>
</dbReference>
<evidence type="ECO:0000313" key="4">
    <source>
        <dbReference type="Proteomes" id="UP000019249"/>
    </source>
</evidence>
<dbReference type="PANTHER" id="PTHR33164">
    <property type="entry name" value="TRANSCRIPTIONAL REGULATOR, MARR FAMILY"/>
    <property type="match status" value="1"/>
</dbReference>
<dbReference type="PROSITE" id="PS50995">
    <property type="entry name" value="HTH_MARR_2"/>
    <property type="match status" value="1"/>
</dbReference>
<dbReference type="SMART" id="SM00347">
    <property type="entry name" value="HTH_MARR"/>
    <property type="match status" value="1"/>
</dbReference>
<protein>
    <submittedName>
        <fullName evidence="3">MarR family transcriptional regulator</fullName>
    </submittedName>
</protein>
<name>A0ABN0RGF5_9LIST</name>
<dbReference type="Proteomes" id="UP000019249">
    <property type="component" value="Unassembled WGS sequence"/>
</dbReference>
<evidence type="ECO:0000313" key="3">
    <source>
        <dbReference type="EMBL" id="EUJ32856.1"/>
    </source>
</evidence>
<comment type="caution">
    <text evidence="3">The sequence shown here is derived from an EMBL/GenBank/DDBJ whole genome shotgun (WGS) entry which is preliminary data.</text>
</comment>
<proteinExistence type="predicted"/>
<evidence type="ECO:0000259" key="2">
    <source>
        <dbReference type="PROSITE" id="PS50995"/>
    </source>
</evidence>
<dbReference type="InterPro" id="IPR039422">
    <property type="entry name" value="MarR/SlyA-like"/>
</dbReference>
<dbReference type="PANTHER" id="PTHR33164:SF102">
    <property type="entry name" value="TRANSCRIPTIONAL REGULATORY PROTEIN"/>
    <property type="match status" value="1"/>
</dbReference>
<dbReference type="RefSeq" id="WP_036096894.1">
    <property type="nucleotide sequence ID" value="NZ_AODF01000009.1"/>
</dbReference>
<dbReference type="PRINTS" id="PR00598">
    <property type="entry name" value="HTHMARR"/>
</dbReference>
<dbReference type="InterPro" id="IPR036388">
    <property type="entry name" value="WH-like_DNA-bd_sf"/>
</dbReference>
<dbReference type="InterPro" id="IPR000835">
    <property type="entry name" value="HTH_MarR-typ"/>
</dbReference>
<keyword evidence="4" id="KW-1185">Reference proteome</keyword>
<gene>
    <name evidence="3" type="ORF">MFLO_06194</name>
</gene>
<keyword evidence="1" id="KW-0238">DNA-binding</keyword>
<accession>A0ABN0RGF5</accession>
<dbReference type="SUPFAM" id="SSF46785">
    <property type="entry name" value="Winged helix' DNA-binding domain"/>
    <property type="match status" value="1"/>
</dbReference>
<dbReference type="InterPro" id="IPR036390">
    <property type="entry name" value="WH_DNA-bd_sf"/>
</dbReference>
<dbReference type="EMBL" id="AODF01000009">
    <property type="protein sequence ID" value="EUJ32856.1"/>
    <property type="molecule type" value="Genomic_DNA"/>
</dbReference>
<sequence length="144" mass="16555">MDEKLVREVILSFREVSKKTHQFLSEEADKKNITSTQLMALSALKREPHLTLGELAERLKLSKSTTSGIVDRLVKAGFLMRSRVELNRRALNLELTELGEQKASETYDLFFERLSPILSIGKEELMSMLNTHRKIIELLERGIK</sequence>
<reference evidence="3 4" key="1">
    <citation type="journal article" date="2014" name="Int. J. Syst. Evol. Microbiol.">
        <title>Listeria floridensis sp. nov., Listeria aquatica sp. nov., Listeria cornellensis sp. nov., Listeria riparia sp. nov. and Listeria grandensis sp. nov., from agricultural and natural environments.</title>
        <authorList>
            <person name="den Bakker H.C."/>
            <person name="Warchocki S."/>
            <person name="Wright E.M."/>
            <person name="Allred A.F."/>
            <person name="Ahlstrom C."/>
            <person name="Manuel C.S."/>
            <person name="Stasiewicz M.J."/>
            <person name="Burrell A."/>
            <person name="Roof S."/>
            <person name="Strawn L."/>
            <person name="Fortes E.D."/>
            <person name="Nightingale K.K."/>
            <person name="Kephart D."/>
            <person name="Wiedmann M."/>
        </authorList>
    </citation>
    <scope>NUCLEOTIDE SEQUENCE [LARGE SCALE GENOMIC DNA]</scope>
    <source>
        <strain evidence="3 4">FSL S10-1187</strain>
    </source>
</reference>